<keyword evidence="3 4" id="KW-0732">Signal</keyword>
<proteinExistence type="inferred from homology"/>
<dbReference type="Gene3D" id="3.10.105.10">
    <property type="entry name" value="Dipeptide-binding Protein, Domain 3"/>
    <property type="match status" value="1"/>
</dbReference>
<dbReference type="PANTHER" id="PTHR30290:SF38">
    <property type="entry name" value="D,D-DIPEPTIDE-BINDING PERIPLASMIC PROTEIN DDPA-RELATED"/>
    <property type="match status" value="1"/>
</dbReference>
<dbReference type="PANTHER" id="PTHR30290">
    <property type="entry name" value="PERIPLASMIC BINDING COMPONENT OF ABC TRANSPORTER"/>
    <property type="match status" value="1"/>
</dbReference>
<protein>
    <submittedName>
        <fullName evidence="6">ABC transporter substrate-binding protein</fullName>
    </submittedName>
</protein>
<feature type="domain" description="Solute-binding protein family 5" evidence="5">
    <location>
        <begin position="69"/>
        <end position="435"/>
    </location>
</feature>
<evidence type="ECO:0000256" key="3">
    <source>
        <dbReference type="ARBA" id="ARBA00022729"/>
    </source>
</evidence>
<feature type="chain" id="PRO_5022022818" evidence="4">
    <location>
        <begin position="24"/>
        <end position="524"/>
    </location>
</feature>
<dbReference type="CDD" id="cd08502">
    <property type="entry name" value="PBP2_NikA_DppA_OppA_like_16"/>
    <property type="match status" value="1"/>
</dbReference>
<comment type="similarity">
    <text evidence="2">Belongs to the bacterial solute-binding protein 5 family.</text>
</comment>
<dbReference type="Pfam" id="PF00496">
    <property type="entry name" value="SBP_bac_5"/>
    <property type="match status" value="1"/>
</dbReference>
<dbReference type="AlphaFoldDB" id="A0A512NG44"/>
<dbReference type="RefSeq" id="WP_246158781.1">
    <property type="nucleotide sequence ID" value="NZ_BKAJ01000089.1"/>
</dbReference>
<reference evidence="6 7" key="1">
    <citation type="submission" date="2019-07" db="EMBL/GenBank/DDBJ databases">
        <title>Whole genome shotgun sequence of Reyranella soli NBRC 108950.</title>
        <authorList>
            <person name="Hosoyama A."/>
            <person name="Uohara A."/>
            <person name="Ohji S."/>
            <person name="Ichikawa N."/>
        </authorList>
    </citation>
    <scope>NUCLEOTIDE SEQUENCE [LARGE SCALE GENOMIC DNA]</scope>
    <source>
        <strain evidence="6 7">NBRC 108950</strain>
    </source>
</reference>
<dbReference type="GO" id="GO:0043190">
    <property type="term" value="C:ATP-binding cassette (ABC) transporter complex"/>
    <property type="evidence" value="ECO:0007669"/>
    <property type="project" value="InterPro"/>
</dbReference>
<accession>A0A512NG44</accession>
<gene>
    <name evidence="6" type="ORF">RSO01_50480</name>
</gene>
<dbReference type="Gene3D" id="3.40.190.10">
    <property type="entry name" value="Periplasmic binding protein-like II"/>
    <property type="match status" value="1"/>
</dbReference>
<organism evidence="6 7">
    <name type="scientific">Reyranella soli</name>
    <dbReference type="NCBI Taxonomy" id="1230389"/>
    <lineage>
        <taxon>Bacteria</taxon>
        <taxon>Pseudomonadati</taxon>
        <taxon>Pseudomonadota</taxon>
        <taxon>Alphaproteobacteria</taxon>
        <taxon>Hyphomicrobiales</taxon>
        <taxon>Reyranellaceae</taxon>
        <taxon>Reyranella</taxon>
    </lineage>
</organism>
<evidence type="ECO:0000256" key="4">
    <source>
        <dbReference type="SAM" id="SignalP"/>
    </source>
</evidence>
<feature type="signal peptide" evidence="4">
    <location>
        <begin position="1"/>
        <end position="23"/>
    </location>
</feature>
<dbReference type="PIRSF" id="PIRSF002741">
    <property type="entry name" value="MppA"/>
    <property type="match status" value="1"/>
</dbReference>
<evidence type="ECO:0000256" key="1">
    <source>
        <dbReference type="ARBA" id="ARBA00004418"/>
    </source>
</evidence>
<evidence type="ECO:0000313" key="6">
    <source>
        <dbReference type="EMBL" id="GEP57882.1"/>
    </source>
</evidence>
<sequence length="524" mass="58874">MRNWMVRIAAAVALLTVALPGEAQEPRTLRVVMHSDIKVLDPVWSGAYIVRNHGYLVYDTLFALDDKFQPKPQMLESWSTSDDRKTWTFTLREGLEWHDGKPVTADDCIASIRRWGARDPMGQKMMPFVEDMKATDARTFVLTMKQPYGLVVESLSKPSVVTPFMMPKRVAETDPFKQIAEYVGSGPFILKQDEWKPGEKIVYVRNPKYKPRPEPASGLAGGKVAKVDRVEWVWIPDSQTAVNALQKGEIDIMEQVPYDLLPLVEKDRNITLVKASTGNQYVFRPNWLQPPFNNEKARQAVMVGLNQPDFLSAIVGDPRYYKVCKSMFPCGSPLESTVGFEGLIEGNIERARALLKESGYDGTPVVVLQASDTAALSNLSPVAKALLERIGFKVDLQPMDWQSLVNRLLTKKGPPSEGGWNVFLTYWSMADLFDPLMTPFLQANCEKSRAGWPCDAEMEALRERFALAADANTRKAIALEVQKHQAKIVTHVHLGEGFSVAGMRKNVTGWIDSPVVVFWNIDKR</sequence>
<dbReference type="InterPro" id="IPR039424">
    <property type="entry name" value="SBP_5"/>
</dbReference>
<name>A0A512NG44_9HYPH</name>
<evidence type="ECO:0000256" key="2">
    <source>
        <dbReference type="ARBA" id="ARBA00005695"/>
    </source>
</evidence>
<dbReference type="GO" id="GO:0030288">
    <property type="term" value="C:outer membrane-bounded periplasmic space"/>
    <property type="evidence" value="ECO:0007669"/>
    <property type="project" value="UniProtKB-ARBA"/>
</dbReference>
<dbReference type="GO" id="GO:1904680">
    <property type="term" value="F:peptide transmembrane transporter activity"/>
    <property type="evidence" value="ECO:0007669"/>
    <property type="project" value="TreeGrafter"/>
</dbReference>
<dbReference type="InterPro" id="IPR000914">
    <property type="entry name" value="SBP_5_dom"/>
</dbReference>
<comment type="subcellular location">
    <subcellularLocation>
        <location evidence="1">Periplasm</location>
    </subcellularLocation>
</comment>
<comment type="caution">
    <text evidence="6">The sequence shown here is derived from an EMBL/GenBank/DDBJ whole genome shotgun (WGS) entry which is preliminary data.</text>
</comment>
<dbReference type="GO" id="GO:0015833">
    <property type="term" value="P:peptide transport"/>
    <property type="evidence" value="ECO:0007669"/>
    <property type="project" value="TreeGrafter"/>
</dbReference>
<dbReference type="Proteomes" id="UP000321058">
    <property type="component" value="Unassembled WGS sequence"/>
</dbReference>
<dbReference type="SUPFAM" id="SSF53850">
    <property type="entry name" value="Periplasmic binding protein-like II"/>
    <property type="match status" value="1"/>
</dbReference>
<dbReference type="InterPro" id="IPR030678">
    <property type="entry name" value="Peptide/Ni-bd"/>
</dbReference>
<dbReference type="EMBL" id="BKAJ01000089">
    <property type="protein sequence ID" value="GEP57882.1"/>
    <property type="molecule type" value="Genomic_DNA"/>
</dbReference>
<evidence type="ECO:0000259" key="5">
    <source>
        <dbReference type="Pfam" id="PF00496"/>
    </source>
</evidence>
<keyword evidence="7" id="KW-1185">Reference proteome</keyword>
<evidence type="ECO:0000313" key="7">
    <source>
        <dbReference type="Proteomes" id="UP000321058"/>
    </source>
</evidence>